<feature type="compositionally biased region" description="Basic and acidic residues" evidence="14">
    <location>
        <begin position="65"/>
        <end position="93"/>
    </location>
</feature>
<name>A7ST69_NEMVE</name>
<dbReference type="EMBL" id="DS469790">
    <property type="protein sequence ID" value="EDO33108.1"/>
    <property type="molecule type" value="Genomic_DNA"/>
</dbReference>
<keyword evidence="8" id="KW-0698">rRNA processing</keyword>
<keyword evidence="9" id="KW-0597">Phosphoprotein</keyword>
<accession>A7ST69</accession>
<evidence type="ECO:0000313" key="16">
    <source>
        <dbReference type="Proteomes" id="UP000001593"/>
    </source>
</evidence>
<keyword evidence="7" id="KW-0690">Ribosome biogenesis</keyword>
<feature type="compositionally biased region" description="Basic residues" evidence="14">
    <location>
        <begin position="103"/>
        <end position="113"/>
    </location>
</feature>
<keyword evidence="12" id="KW-0539">Nucleus</keyword>
<evidence type="ECO:0000256" key="14">
    <source>
        <dbReference type="SAM" id="MobiDB-lite"/>
    </source>
</evidence>
<dbReference type="PANTHER" id="PTHR13557:SF1">
    <property type="entry name" value="COILED-COIL DOMAIN-CONTAINING PROTEIN 86"/>
    <property type="match status" value="1"/>
</dbReference>
<proteinExistence type="inferred from homology"/>
<evidence type="ECO:0000313" key="15">
    <source>
        <dbReference type="EMBL" id="EDO33108.1"/>
    </source>
</evidence>
<evidence type="ECO:0000256" key="7">
    <source>
        <dbReference type="ARBA" id="ARBA00022517"/>
    </source>
</evidence>
<evidence type="ECO:0000256" key="9">
    <source>
        <dbReference type="ARBA" id="ARBA00022553"/>
    </source>
</evidence>
<evidence type="ECO:0000256" key="12">
    <source>
        <dbReference type="ARBA" id="ARBA00023242"/>
    </source>
</evidence>
<protein>
    <recommendedName>
        <fullName evidence="5">Coiled-coil domain-containing protein 86</fullName>
    </recommendedName>
</protein>
<keyword evidence="10" id="KW-0164">Citrullination</keyword>
<feature type="compositionally biased region" description="Basic and acidic residues" evidence="14">
    <location>
        <begin position="1"/>
        <end position="10"/>
    </location>
</feature>
<feature type="compositionally biased region" description="Basic residues" evidence="14">
    <location>
        <begin position="12"/>
        <end position="32"/>
    </location>
</feature>
<dbReference type="HOGENOM" id="CLU_118763_2_0_1"/>
<evidence type="ECO:0000256" key="6">
    <source>
        <dbReference type="ARBA" id="ARBA00022454"/>
    </source>
</evidence>
<evidence type="ECO:0000256" key="1">
    <source>
        <dbReference type="ARBA" id="ARBA00004090"/>
    </source>
</evidence>
<gene>
    <name evidence="15" type="ORF">NEMVEDRAFT_v1g233577</name>
</gene>
<feature type="region of interest" description="Disordered" evidence="14">
    <location>
        <begin position="1"/>
        <end position="34"/>
    </location>
</feature>
<dbReference type="GO" id="GO:0005694">
    <property type="term" value="C:chromosome"/>
    <property type="evidence" value="ECO:0007669"/>
    <property type="project" value="UniProtKB-SubCell"/>
</dbReference>
<dbReference type="STRING" id="45351.A7ST69"/>
<evidence type="ECO:0000256" key="3">
    <source>
        <dbReference type="ARBA" id="ARBA00004604"/>
    </source>
</evidence>
<evidence type="ECO:0000256" key="4">
    <source>
        <dbReference type="ARBA" id="ARBA00007869"/>
    </source>
</evidence>
<keyword evidence="11" id="KW-0175">Coiled coil</keyword>
<dbReference type="InParanoid" id="A7ST69"/>
<dbReference type="AlphaFoldDB" id="A7ST69"/>
<evidence type="ECO:0000256" key="5">
    <source>
        <dbReference type="ARBA" id="ARBA00016738"/>
    </source>
</evidence>
<comment type="similarity">
    <text evidence="4">Belongs to the CGR1 family.</text>
</comment>
<dbReference type="eggNOG" id="KOG4538">
    <property type="taxonomic scope" value="Eukaryota"/>
</dbReference>
<reference evidence="15 16" key="1">
    <citation type="journal article" date="2007" name="Science">
        <title>Sea anemone genome reveals ancestral eumetazoan gene repertoire and genomic organization.</title>
        <authorList>
            <person name="Putnam N.H."/>
            <person name="Srivastava M."/>
            <person name="Hellsten U."/>
            <person name="Dirks B."/>
            <person name="Chapman J."/>
            <person name="Salamov A."/>
            <person name="Terry A."/>
            <person name="Shapiro H."/>
            <person name="Lindquist E."/>
            <person name="Kapitonov V.V."/>
            <person name="Jurka J."/>
            <person name="Genikhovich G."/>
            <person name="Grigoriev I.V."/>
            <person name="Lucas S.M."/>
            <person name="Steele R.E."/>
            <person name="Finnerty J.R."/>
            <person name="Technau U."/>
            <person name="Martindale M.Q."/>
            <person name="Rokhsar D.S."/>
        </authorList>
    </citation>
    <scope>NUCLEOTIDE SEQUENCE [LARGE SCALE GENOMIC DNA]</scope>
    <source>
        <strain evidence="16">CH2 X CH6</strain>
    </source>
</reference>
<dbReference type="GO" id="GO:0006364">
    <property type="term" value="P:rRNA processing"/>
    <property type="evidence" value="ECO:0007669"/>
    <property type="project" value="UniProtKB-KW"/>
</dbReference>
<dbReference type="InterPro" id="IPR026570">
    <property type="entry name" value="CCDC86"/>
</dbReference>
<dbReference type="Proteomes" id="UP000001593">
    <property type="component" value="Unassembled WGS sequence"/>
</dbReference>
<evidence type="ECO:0000256" key="10">
    <source>
        <dbReference type="ARBA" id="ARBA00022934"/>
    </source>
</evidence>
<dbReference type="PhylomeDB" id="A7ST69"/>
<dbReference type="KEGG" id="nve:5504279"/>
<dbReference type="Pfam" id="PF03879">
    <property type="entry name" value="Cgr1"/>
    <property type="match status" value="1"/>
</dbReference>
<keyword evidence="16" id="KW-1185">Reference proteome</keyword>
<evidence type="ECO:0000256" key="13">
    <source>
        <dbReference type="ARBA" id="ARBA00093307"/>
    </source>
</evidence>
<evidence type="ECO:0000256" key="2">
    <source>
        <dbReference type="ARBA" id="ARBA00004286"/>
    </source>
</evidence>
<evidence type="ECO:0000256" key="11">
    <source>
        <dbReference type="ARBA" id="ARBA00023054"/>
    </source>
</evidence>
<feature type="region of interest" description="Disordered" evidence="14">
    <location>
        <begin position="65"/>
        <end position="119"/>
    </location>
</feature>
<dbReference type="OMA" id="MIQKRDT"/>
<keyword evidence="6" id="KW-0158">Chromosome</keyword>
<sequence length="119" mass="14357">MASSKNDVKNVKIPRGKPKSGRVWKSEKKKKSTVINVKPLHSSWKKKQKDRLQLKLLKSYEKELKDNARNAKEERRKRTMEKQKRREENERKSQVVQVIKNTSKIKKMKKKQLRYIENR</sequence>
<dbReference type="OrthoDB" id="277961at2759"/>
<evidence type="ECO:0000256" key="8">
    <source>
        <dbReference type="ARBA" id="ARBA00022552"/>
    </source>
</evidence>
<comment type="subcellular location">
    <subcellularLocation>
        <location evidence="2">Chromosome</location>
    </subcellularLocation>
    <subcellularLocation>
        <location evidence="3">Nucleus</location>
        <location evidence="3">Nucleolus</location>
    </subcellularLocation>
</comment>
<comment type="function">
    <text evidence="13">Required for proper chromosome segregation during mitosis and error-free mitotic progression.</text>
</comment>
<dbReference type="GO" id="GO:0005730">
    <property type="term" value="C:nucleolus"/>
    <property type="evidence" value="ECO:0000318"/>
    <property type="project" value="GO_Central"/>
</dbReference>
<dbReference type="PANTHER" id="PTHR13557">
    <property type="entry name" value="COILED-COIL DOMAIN-CONTAINING PROTEIN 86"/>
    <property type="match status" value="1"/>
</dbReference>
<organism evidence="15 16">
    <name type="scientific">Nematostella vectensis</name>
    <name type="common">Starlet sea anemone</name>
    <dbReference type="NCBI Taxonomy" id="45351"/>
    <lineage>
        <taxon>Eukaryota</taxon>
        <taxon>Metazoa</taxon>
        <taxon>Cnidaria</taxon>
        <taxon>Anthozoa</taxon>
        <taxon>Hexacorallia</taxon>
        <taxon>Actiniaria</taxon>
        <taxon>Edwardsiidae</taxon>
        <taxon>Nematostella</taxon>
    </lineage>
</organism>
<comment type="function">
    <text evidence="1">Involved in nucleolar integrity and required for processing of the pre-rRNA for the 60S ribosome subunit.</text>
</comment>
<dbReference type="InterPro" id="IPR005579">
    <property type="entry name" value="Cgr1-like"/>
</dbReference>